<dbReference type="PROSITE" id="PS51257">
    <property type="entry name" value="PROKAR_LIPOPROTEIN"/>
    <property type="match status" value="1"/>
</dbReference>
<proteinExistence type="predicted"/>
<accession>A0ABT8VKH9</accession>
<sequence>MNTKRAFIGILSVILIMMMVTTGCKTKQAAEPTPAQPKETVPDTTAIAPSETSLPQNETITNPSVPSPATPAGNQADKVSLASADKGDKDKGEGEQTPPAAKPNAQTKPKIEIKSPYTQAKPTLLGLTLKTSAAEITEKFGKPKEQFVMEDDADPITVYDYTDFLVGFDKQNQLHFVDVRSADVNPGLNGLKLGDPVEEVTKALGKPDSNTSFVLTYKATGAVLKLDIDPKSQKVNSIKLFAE</sequence>
<protein>
    <submittedName>
        <fullName evidence="2">DUF4309 domain-containing protein</fullName>
    </submittedName>
</protein>
<dbReference type="Pfam" id="PF14172">
    <property type="entry name" value="DUF4309"/>
    <property type="match status" value="1"/>
</dbReference>
<feature type="compositionally biased region" description="Polar residues" evidence="1">
    <location>
        <begin position="50"/>
        <end position="64"/>
    </location>
</feature>
<reference evidence="2" key="1">
    <citation type="submission" date="2023-07" db="EMBL/GenBank/DDBJ databases">
        <authorList>
            <person name="Aktuganov G."/>
            <person name="Boyko T."/>
            <person name="Delegan Y."/>
            <person name="Galimzianova N."/>
            <person name="Gilvanova E."/>
            <person name="Korobov V."/>
            <person name="Kuzmina L."/>
            <person name="Melentiev A."/>
            <person name="Milman P."/>
            <person name="Ryabova A."/>
            <person name="Stupak E."/>
            <person name="Yasakov T."/>
            <person name="Zharikova N."/>
            <person name="Zhurenko E."/>
        </authorList>
    </citation>
    <scope>NUCLEOTIDE SEQUENCE</scope>
    <source>
        <strain evidence="2">IB-739</strain>
    </source>
</reference>
<dbReference type="InterPro" id="IPR025453">
    <property type="entry name" value="DUF4309"/>
</dbReference>
<evidence type="ECO:0000313" key="3">
    <source>
        <dbReference type="Proteomes" id="UP001168883"/>
    </source>
</evidence>
<feature type="region of interest" description="Disordered" evidence="1">
    <location>
        <begin position="28"/>
        <end position="117"/>
    </location>
</feature>
<evidence type="ECO:0000313" key="2">
    <source>
        <dbReference type="EMBL" id="MDO3681487.1"/>
    </source>
</evidence>
<name>A0ABT8VKH9_9BACL</name>
<evidence type="ECO:0000256" key="1">
    <source>
        <dbReference type="SAM" id="MobiDB-lite"/>
    </source>
</evidence>
<dbReference type="RefSeq" id="WP_025849238.1">
    <property type="nucleotide sequence ID" value="NZ_JARLKN010000088.1"/>
</dbReference>
<organism evidence="2 3">
    <name type="scientific">Paenibacillus ehimensis</name>
    <dbReference type="NCBI Taxonomy" id="79264"/>
    <lineage>
        <taxon>Bacteria</taxon>
        <taxon>Bacillati</taxon>
        <taxon>Bacillota</taxon>
        <taxon>Bacilli</taxon>
        <taxon>Bacillales</taxon>
        <taxon>Paenibacillaceae</taxon>
        <taxon>Paenibacillus</taxon>
    </lineage>
</organism>
<keyword evidence="3" id="KW-1185">Reference proteome</keyword>
<gene>
    <name evidence="2" type="ORF">Q3C12_31320</name>
</gene>
<comment type="caution">
    <text evidence="2">The sequence shown here is derived from an EMBL/GenBank/DDBJ whole genome shotgun (WGS) entry which is preliminary data.</text>
</comment>
<feature type="compositionally biased region" description="Basic and acidic residues" evidence="1">
    <location>
        <begin position="85"/>
        <end position="94"/>
    </location>
</feature>
<dbReference type="EMBL" id="JAUMKJ010000066">
    <property type="protein sequence ID" value="MDO3681487.1"/>
    <property type="molecule type" value="Genomic_DNA"/>
</dbReference>
<dbReference type="Proteomes" id="UP001168883">
    <property type="component" value="Unassembled WGS sequence"/>
</dbReference>